<protein>
    <submittedName>
        <fullName evidence="3">Unannotated protein</fullName>
    </submittedName>
</protein>
<sequence>MDVRIGVQQTPKEIEIEMASNVDRADVRASIDAALADATSVLWLTDRHGRDIAVPSAKIAYIELGTSDSERRIGFGAG</sequence>
<dbReference type="AlphaFoldDB" id="A0A6J6N9G3"/>
<evidence type="ECO:0000313" key="2">
    <source>
        <dbReference type="EMBL" id="CAB4575650.1"/>
    </source>
</evidence>
<dbReference type="EMBL" id="CAEZTG010000154">
    <property type="protein sequence ID" value="CAB4575650.1"/>
    <property type="molecule type" value="Genomic_DNA"/>
</dbReference>
<reference evidence="3" key="1">
    <citation type="submission" date="2020-05" db="EMBL/GenBank/DDBJ databases">
        <authorList>
            <person name="Chiriac C."/>
            <person name="Salcher M."/>
            <person name="Ghai R."/>
            <person name="Kavagutti S V."/>
        </authorList>
    </citation>
    <scope>NUCLEOTIDE SEQUENCE</scope>
</reference>
<gene>
    <name evidence="1" type="ORF">UFOPK1495_00412</name>
    <name evidence="2" type="ORF">UFOPK1603_01427</name>
    <name evidence="3" type="ORF">UFOPK2350_01036</name>
</gene>
<name>A0A6J6N9G3_9ZZZZ</name>
<organism evidence="3">
    <name type="scientific">freshwater metagenome</name>
    <dbReference type="NCBI Taxonomy" id="449393"/>
    <lineage>
        <taxon>unclassified sequences</taxon>
        <taxon>metagenomes</taxon>
        <taxon>ecological metagenomes</taxon>
    </lineage>
</organism>
<evidence type="ECO:0000313" key="3">
    <source>
        <dbReference type="EMBL" id="CAB4681263.1"/>
    </source>
</evidence>
<evidence type="ECO:0000313" key="1">
    <source>
        <dbReference type="EMBL" id="CAB4544489.1"/>
    </source>
</evidence>
<dbReference type="EMBL" id="CAEZSU010000030">
    <property type="protein sequence ID" value="CAB4544489.1"/>
    <property type="molecule type" value="Genomic_DNA"/>
</dbReference>
<dbReference type="InterPro" id="IPR021456">
    <property type="entry name" value="DUF3107"/>
</dbReference>
<dbReference type="EMBL" id="CAEZXE010000085">
    <property type="protein sequence ID" value="CAB4681263.1"/>
    <property type="molecule type" value="Genomic_DNA"/>
</dbReference>
<dbReference type="Pfam" id="PF11305">
    <property type="entry name" value="DUF3107"/>
    <property type="match status" value="1"/>
</dbReference>
<accession>A0A6J6N9G3</accession>
<proteinExistence type="predicted"/>